<dbReference type="AlphaFoldDB" id="G0WE26"/>
<dbReference type="SMART" id="SM01013">
    <property type="entry name" value="APC2"/>
    <property type="match status" value="1"/>
</dbReference>
<evidence type="ECO:0000256" key="2">
    <source>
        <dbReference type="ARBA" id="ARBA00022618"/>
    </source>
</evidence>
<dbReference type="InterPro" id="IPR036317">
    <property type="entry name" value="Cullin_homology_sf"/>
</dbReference>
<dbReference type="Pfam" id="PF08672">
    <property type="entry name" value="ANAPC2"/>
    <property type="match status" value="1"/>
</dbReference>
<comment type="similarity">
    <text evidence="5">Belongs to the cullin family.</text>
</comment>
<keyword evidence="8" id="KW-1185">Reference proteome</keyword>
<dbReference type="GO" id="GO:0070979">
    <property type="term" value="P:protein K11-linked ubiquitination"/>
    <property type="evidence" value="ECO:0007669"/>
    <property type="project" value="TreeGrafter"/>
</dbReference>
<dbReference type="PANTHER" id="PTHR45957">
    <property type="entry name" value="ANAPHASE-PROMOTING COMPLEX SUBUNIT 2"/>
    <property type="match status" value="1"/>
</dbReference>
<gene>
    <name evidence="7" type="primary">NDAI0G02600</name>
    <name evidence="7" type="ordered locus">NDAI_0G02600</name>
</gene>
<evidence type="ECO:0000259" key="6">
    <source>
        <dbReference type="PROSITE" id="PS50069"/>
    </source>
</evidence>
<organism evidence="7 8">
    <name type="scientific">Naumovozyma dairenensis (strain ATCC 10597 / BCRC 20456 / CBS 421 / NBRC 0211 / NRRL Y-12639)</name>
    <name type="common">Saccharomyces dairenensis</name>
    <dbReference type="NCBI Taxonomy" id="1071378"/>
    <lineage>
        <taxon>Eukaryota</taxon>
        <taxon>Fungi</taxon>
        <taxon>Dikarya</taxon>
        <taxon>Ascomycota</taxon>
        <taxon>Saccharomycotina</taxon>
        <taxon>Saccharomycetes</taxon>
        <taxon>Saccharomycetales</taxon>
        <taxon>Saccharomycetaceae</taxon>
        <taxon>Naumovozyma</taxon>
    </lineage>
</organism>
<dbReference type="Proteomes" id="UP000000689">
    <property type="component" value="Chromosome 7"/>
</dbReference>
<reference evidence="7 8" key="1">
    <citation type="journal article" date="2011" name="Proc. Natl. Acad. Sci. U.S.A.">
        <title>Evolutionary erosion of yeast sex chromosomes by mating-type switching accidents.</title>
        <authorList>
            <person name="Gordon J.L."/>
            <person name="Armisen D."/>
            <person name="Proux-Wera E."/>
            <person name="Oheigeartaigh S.S."/>
            <person name="Byrne K.P."/>
            <person name="Wolfe K.H."/>
        </authorList>
    </citation>
    <scope>NUCLEOTIDE SEQUENCE [LARGE SCALE GENOMIC DNA]</scope>
    <source>
        <strain evidence="8">ATCC 10597 / BCRC 20456 / CBS 421 / NBRC 0211 / NRRL Y-12639</strain>
    </source>
</reference>
<protein>
    <recommendedName>
        <fullName evidence="1">Anaphase-promoting complex subunit 2</fullName>
    </recommendedName>
</protein>
<dbReference type="Gene3D" id="1.10.10.10">
    <property type="entry name" value="Winged helix-like DNA-binding domain superfamily/Winged helix DNA-binding domain"/>
    <property type="match status" value="1"/>
</dbReference>
<dbReference type="SUPFAM" id="SSF75632">
    <property type="entry name" value="Cullin homology domain"/>
    <property type="match status" value="1"/>
</dbReference>
<dbReference type="GeneID" id="11497433"/>
<dbReference type="PANTHER" id="PTHR45957:SF1">
    <property type="entry name" value="ANAPHASE-PROMOTING COMPLEX SUBUNIT 2"/>
    <property type="match status" value="1"/>
</dbReference>
<evidence type="ECO:0000256" key="3">
    <source>
        <dbReference type="ARBA" id="ARBA00022776"/>
    </source>
</evidence>
<name>G0WE26_NAUDC</name>
<keyword evidence="2" id="KW-0132">Cell division</keyword>
<dbReference type="PROSITE" id="PS50069">
    <property type="entry name" value="CULLIN_2"/>
    <property type="match status" value="1"/>
</dbReference>
<dbReference type="SUPFAM" id="SSF46785">
    <property type="entry name" value="Winged helix' DNA-binding domain"/>
    <property type="match status" value="1"/>
</dbReference>
<evidence type="ECO:0000256" key="1">
    <source>
        <dbReference type="ARBA" id="ARBA00016068"/>
    </source>
</evidence>
<feature type="domain" description="Cullin family profile" evidence="6">
    <location>
        <begin position="502"/>
        <end position="741"/>
    </location>
</feature>
<keyword evidence="3" id="KW-0498">Mitosis</keyword>
<evidence type="ECO:0000256" key="4">
    <source>
        <dbReference type="ARBA" id="ARBA00023306"/>
    </source>
</evidence>
<dbReference type="InterPro" id="IPR014786">
    <property type="entry name" value="ANAPC2_C"/>
</dbReference>
<dbReference type="InterPro" id="IPR044554">
    <property type="entry name" value="ANAPC2"/>
</dbReference>
<dbReference type="GO" id="GO:0005680">
    <property type="term" value="C:anaphase-promoting complex"/>
    <property type="evidence" value="ECO:0007669"/>
    <property type="project" value="TreeGrafter"/>
</dbReference>
<sequence>MTPLLDTDVDLSRITESIFVSIDPQYHPQLQTMLLWLNPNETTTQSATTMTIDLKNCINIIVSTYGKDDQIRLLFKKYYSFVIKLHFMKDNRPKNMTSIREFHKLENLYLTPLRFTYDLIDTNEMQSLINIFKRYLINNNFTFRKNVLHSMETLFLTEDQFEFQYNMNSLNEIVIWLNDANGNVSPIDLLLDLLLRKIEKFCQREMAGLWNGRFIIMEKFNLFINQYWKLISKLFHHQQFDYGDVENDHALTNLIYYFFTQQFIKIRINESLKIMVSNFPISTPTIIELKNVLITSSMPRENVSTTATTTFRDTNLSEEYLKLFVKKFLKDFQRKFLNPCIPTIPLIRALVKMTNSFLILDPRGQLLTTIILTLKPLIQRRTTDIVNILLYAMLNLNEMELHKLGCNIDFDIESFNILVSELYPTIIKSMNQNQNNPSVVPYTTAGTGTTCSNERITNDDIPYQNVKDMANANTMEYLARRKPETKPFFDLFKQYLEWVPPMNKIYDSTSKNTVVDDEETSRIRSRHAIDYLFRFFDSIDLLLSEYLKLLTEKFIHSKNYYTLDNNWLWCLNLLKEKSNSSNVPDENVKSTINTIDIMLNDMKRSASYGKDKKHTKENNMVQGDIGFYPKEVSKLYWKINSTNIAKWRMNMKGDFFHLLKYSKTAEPNHTMDIKLNRFFNELGRKGKKMELYKDKSLMEMKISFDDGRELFFDNITIEQYDVLSLFTVEKGAAFTLEKAYDFFSGLKRGKQKLEECIQFWVDKKVLYLDDDDGCYKVLERLTFLDEIKQRKKMQEETVIKSDARMGIDHDYVQEAAEDDDIAGFETHKDVISRANDEIKNILDRIFPFINGMLENLGSMKLEKIHSFLKMTVPRDFEYNRIAIHQLENYLNGLVEDEKLETTTDGAFKKPK</sequence>
<proteinExistence type="inferred from homology"/>
<evidence type="ECO:0000313" key="7">
    <source>
        <dbReference type="EMBL" id="CCD26037.2"/>
    </source>
</evidence>
<evidence type="ECO:0000256" key="5">
    <source>
        <dbReference type="PROSITE-ProRule" id="PRU00330"/>
    </source>
</evidence>
<dbReference type="EMBL" id="HE580273">
    <property type="protein sequence ID" value="CCD26037.2"/>
    <property type="molecule type" value="Genomic_DNA"/>
</dbReference>
<dbReference type="InterPro" id="IPR036390">
    <property type="entry name" value="WH_DNA-bd_sf"/>
</dbReference>
<accession>G0WE26</accession>
<dbReference type="STRING" id="1071378.G0WE26"/>
<dbReference type="HOGENOM" id="CLU_357897_0_0_1"/>
<dbReference type="GO" id="GO:0007091">
    <property type="term" value="P:metaphase/anaphase transition of mitotic cell cycle"/>
    <property type="evidence" value="ECO:0007669"/>
    <property type="project" value="TreeGrafter"/>
</dbReference>
<keyword evidence="4" id="KW-0131">Cell cycle</keyword>
<dbReference type="KEGG" id="ndi:NDAI_0G02600"/>
<dbReference type="InterPro" id="IPR036388">
    <property type="entry name" value="WH-like_DNA-bd_sf"/>
</dbReference>
<dbReference type="InterPro" id="IPR016158">
    <property type="entry name" value="Cullin_homology"/>
</dbReference>
<dbReference type="OMA" id="ERYYEFP"/>
<evidence type="ECO:0000313" key="8">
    <source>
        <dbReference type="Proteomes" id="UP000000689"/>
    </source>
</evidence>
<dbReference type="OrthoDB" id="5581181at2759"/>
<dbReference type="eggNOG" id="KOG2165">
    <property type="taxonomic scope" value="Eukaryota"/>
</dbReference>
<dbReference type="RefSeq" id="XP_003671280.2">
    <property type="nucleotide sequence ID" value="XM_003671232.2"/>
</dbReference>